<keyword evidence="2" id="KW-1185">Reference proteome</keyword>
<reference evidence="2" key="1">
    <citation type="journal article" date="2019" name="Int. J. Syst. Evol. Microbiol.">
        <title>The Global Catalogue of Microorganisms (GCM) 10K type strain sequencing project: providing services to taxonomists for standard genome sequencing and annotation.</title>
        <authorList>
            <consortium name="The Broad Institute Genomics Platform"/>
            <consortium name="The Broad Institute Genome Sequencing Center for Infectious Disease"/>
            <person name="Wu L."/>
            <person name="Ma J."/>
        </authorList>
    </citation>
    <scope>NUCLEOTIDE SEQUENCE [LARGE SCALE GENOMIC DNA]</scope>
    <source>
        <strain evidence="2">JCM 4805</strain>
    </source>
</reference>
<evidence type="ECO:0000313" key="1">
    <source>
        <dbReference type="EMBL" id="GAA0451412.1"/>
    </source>
</evidence>
<organism evidence="1 2">
    <name type="scientific">Streptomyces olivaceiscleroticus</name>
    <dbReference type="NCBI Taxonomy" id="68245"/>
    <lineage>
        <taxon>Bacteria</taxon>
        <taxon>Bacillati</taxon>
        <taxon>Actinomycetota</taxon>
        <taxon>Actinomycetes</taxon>
        <taxon>Kitasatosporales</taxon>
        <taxon>Streptomycetaceae</taxon>
        <taxon>Streptomyces</taxon>
    </lineage>
</organism>
<dbReference type="EMBL" id="BAAABY010000009">
    <property type="protein sequence ID" value="GAA0451412.1"/>
    <property type="molecule type" value="Genomic_DNA"/>
</dbReference>
<gene>
    <name evidence="1" type="ORF">GCM10010361_14370</name>
</gene>
<comment type="caution">
    <text evidence="1">The sequence shown here is derived from an EMBL/GenBank/DDBJ whole genome shotgun (WGS) entry which is preliminary data.</text>
</comment>
<sequence>MVFTHHHCRGMQDSRSREVLGHLMLVRGHLIGTTIRGRMHAEKALLADLVAPRSFPCSPTVACGFP</sequence>
<proteinExistence type="predicted"/>
<name>A0ABP3JF24_9ACTN</name>
<protein>
    <submittedName>
        <fullName evidence="1">Uncharacterized protein</fullName>
    </submittedName>
</protein>
<accession>A0ABP3JF24</accession>
<evidence type="ECO:0000313" key="2">
    <source>
        <dbReference type="Proteomes" id="UP001500909"/>
    </source>
</evidence>
<dbReference type="Proteomes" id="UP001500909">
    <property type="component" value="Unassembled WGS sequence"/>
</dbReference>